<dbReference type="KEGG" id="naci:NUH88_15430"/>
<dbReference type="Gene3D" id="6.10.250.1680">
    <property type="match status" value="1"/>
</dbReference>
<accession>A0A9J7AMW3</accession>
<dbReference type="AlphaFoldDB" id="A0A9J7AMW3"/>
<dbReference type="PANTHER" id="PTHR41913:SF1">
    <property type="entry name" value="DUF1684 DOMAIN-CONTAINING PROTEIN"/>
    <property type="match status" value="1"/>
</dbReference>
<evidence type="ECO:0000313" key="1">
    <source>
        <dbReference type="EMBL" id="UUX48792.1"/>
    </source>
</evidence>
<dbReference type="PANTHER" id="PTHR41913">
    <property type="entry name" value="DUF1684 DOMAIN-CONTAINING PROTEIN"/>
    <property type="match status" value="1"/>
</dbReference>
<dbReference type="Pfam" id="PF07920">
    <property type="entry name" value="DUF1684"/>
    <property type="match status" value="1"/>
</dbReference>
<sequence length="209" mass="23230">MNIVSLADWRRRVAELYTDIRRAADPETAWQLWRETRDELFRGHEQSPIPAERRAQYGGIPLFDYDPELRFEVDLAAPATGEVLAGEIGADGQIALRPLARTRGLAGKLGGELTLYWIEGYGGGLFLPFTDATSGNETYGGGRYVLDSIKSADLGQTDDGRLIVDFNFAYHPSCYHSEDWVYPLAPPENRLPEPVRAGERMAHSGNSNS</sequence>
<evidence type="ECO:0000313" key="2">
    <source>
        <dbReference type="Proteomes" id="UP001060336"/>
    </source>
</evidence>
<gene>
    <name evidence="1" type="ORF">NUH88_15430</name>
</gene>
<proteinExistence type="predicted"/>
<name>A0A9J7AMW3_9PROT</name>
<protein>
    <submittedName>
        <fullName evidence="1">DUF1684 domain-containing protein</fullName>
    </submittedName>
</protein>
<keyword evidence="2" id="KW-1185">Reference proteome</keyword>
<dbReference type="InterPro" id="IPR012467">
    <property type="entry name" value="DUF1684"/>
</dbReference>
<organism evidence="1 2">
    <name type="scientific">Nisaea acidiphila</name>
    <dbReference type="NCBI Taxonomy" id="1862145"/>
    <lineage>
        <taxon>Bacteria</taxon>
        <taxon>Pseudomonadati</taxon>
        <taxon>Pseudomonadota</taxon>
        <taxon>Alphaproteobacteria</taxon>
        <taxon>Rhodospirillales</taxon>
        <taxon>Thalassobaculaceae</taxon>
        <taxon>Nisaea</taxon>
    </lineage>
</organism>
<dbReference type="RefSeq" id="WP_257767294.1">
    <property type="nucleotide sequence ID" value="NZ_CP102480.1"/>
</dbReference>
<dbReference type="Proteomes" id="UP001060336">
    <property type="component" value="Chromosome"/>
</dbReference>
<dbReference type="EMBL" id="CP102480">
    <property type="protein sequence ID" value="UUX48792.1"/>
    <property type="molecule type" value="Genomic_DNA"/>
</dbReference>
<reference evidence="1" key="1">
    <citation type="submission" date="2022-08" db="EMBL/GenBank/DDBJ databases">
        <title>Nisaea acidiphila sp. nov., isolated from a marine algal debris and emended description of the genus Nisaea Urios et al. 2008.</title>
        <authorList>
            <person name="Kwon K."/>
        </authorList>
    </citation>
    <scope>NUCLEOTIDE SEQUENCE</scope>
    <source>
        <strain evidence="1">MEBiC11861</strain>
    </source>
</reference>